<evidence type="ECO:0000313" key="3">
    <source>
        <dbReference type="EMBL" id="MFC2996657.1"/>
    </source>
</evidence>
<dbReference type="EMBL" id="JBHRSF010000071">
    <property type="protein sequence ID" value="MFC2996657.1"/>
    <property type="molecule type" value="Genomic_DNA"/>
</dbReference>
<organism evidence="3 4">
    <name type="scientific">Acinetobacter sichuanensis</name>
    <dbReference type="NCBI Taxonomy" id="2136183"/>
    <lineage>
        <taxon>Bacteria</taxon>
        <taxon>Pseudomonadati</taxon>
        <taxon>Pseudomonadota</taxon>
        <taxon>Gammaproteobacteria</taxon>
        <taxon>Moraxellales</taxon>
        <taxon>Moraxellaceae</taxon>
        <taxon>Acinetobacter</taxon>
    </lineage>
</organism>
<keyword evidence="2" id="KW-0472">Membrane</keyword>
<evidence type="ECO:0008006" key="5">
    <source>
        <dbReference type="Google" id="ProtNLM"/>
    </source>
</evidence>
<reference evidence="4" key="1">
    <citation type="journal article" date="2019" name="Int. J. Syst. Evol. Microbiol.">
        <title>The Global Catalogue of Microorganisms (GCM) 10K type strain sequencing project: providing services to taxonomists for standard genome sequencing and annotation.</title>
        <authorList>
            <consortium name="The Broad Institute Genomics Platform"/>
            <consortium name="The Broad Institute Genome Sequencing Center for Infectious Disease"/>
            <person name="Wu L."/>
            <person name="Ma J."/>
        </authorList>
    </citation>
    <scope>NUCLEOTIDE SEQUENCE [LARGE SCALE GENOMIC DNA]</scope>
    <source>
        <strain evidence="4">KCTC 62575</strain>
    </source>
</reference>
<evidence type="ECO:0000256" key="2">
    <source>
        <dbReference type="SAM" id="Phobius"/>
    </source>
</evidence>
<evidence type="ECO:0000313" key="4">
    <source>
        <dbReference type="Proteomes" id="UP001595455"/>
    </source>
</evidence>
<keyword evidence="2" id="KW-0812">Transmembrane</keyword>
<feature type="transmembrane region" description="Helical" evidence="2">
    <location>
        <begin position="98"/>
        <end position="116"/>
    </location>
</feature>
<evidence type="ECO:0000256" key="1">
    <source>
        <dbReference type="SAM" id="MobiDB-lite"/>
    </source>
</evidence>
<gene>
    <name evidence="3" type="ORF">ACFODO_15580</name>
</gene>
<proteinExistence type="predicted"/>
<feature type="transmembrane region" description="Helical" evidence="2">
    <location>
        <begin position="70"/>
        <end position="91"/>
    </location>
</feature>
<accession>A0ABV7BGN5</accession>
<dbReference type="RefSeq" id="WP_228198960.1">
    <property type="nucleotide sequence ID" value="NZ_JBHRSF010000071.1"/>
</dbReference>
<comment type="caution">
    <text evidence="3">The sequence shown here is derived from an EMBL/GenBank/DDBJ whole genome shotgun (WGS) entry which is preliminary data.</text>
</comment>
<dbReference type="Proteomes" id="UP001595455">
    <property type="component" value="Unassembled WGS sequence"/>
</dbReference>
<keyword evidence="2" id="KW-1133">Transmembrane helix</keyword>
<protein>
    <recommendedName>
        <fullName evidence="5">Iron transporter</fullName>
    </recommendedName>
</protein>
<name>A0ABV7BGN5_9GAMM</name>
<sequence>MSSANLEMQKSPPLISPSEKVKKSTKTQSLFTYRIMIFYRFILAILGGYILASLSAILIAQTFAEYRSSAAMAATLIAFSLHCAVFIWVFMVNKTLKATLGIFLPILILFLIYKGLGN</sequence>
<keyword evidence="4" id="KW-1185">Reference proteome</keyword>
<feature type="region of interest" description="Disordered" evidence="1">
    <location>
        <begin position="1"/>
        <end position="26"/>
    </location>
</feature>
<feature type="transmembrane region" description="Helical" evidence="2">
    <location>
        <begin position="37"/>
        <end position="64"/>
    </location>
</feature>